<evidence type="ECO:0000256" key="1">
    <source>
        <dbReference type="ARBA" id="ARBA00022679"/>
    </source>
</evidence>
<name>A0A914EGB5_9BILA</name>
<dbReference type="Proteomes" id="UP000887540">
    <property type="component" value="Unplaced"/>
</dbReference>
<dbReference type="AlphaFoldDB" id="A0A914EGB5"/>
<dbReference type="SMART" id="SM00220">
    <property type="entry name" value="S_TKc"/>
    <property type="match status" value="1"/>
</dbReference>
<evidence type="ECO:0000256" key="7">
    <source>
        <dbReference type="SAM" id="MobiDB-lite"/>
    </source>
</evidence>
<evidence type="ECO:0000259" key="8">
    <source>
        <dbReference type="PROSITE" id="PS50011"/>
    </source>
</evidence>
<dbReference type="EC" id="2.7.12.2" evidence="6"/>
<dbReference type="GO" id="GO:0005524">
    <property type="term" value="F:ATP binding"/>
    <property type="evidence" value="ECO:0007669"/>
    <property type="project" value="UniProtKB-KW"/>
</dbReference>
<dbReference type="GO" id="GO:0004708">
    <property type="term" value="F:MAP kinase kinase activity"/>
    <property type="evidence" value="ECO:0007669"/>
    <property type="project" value="UniProtKB-EC"/>
</dbReference>
<proteinExistence type="inferred from homology"/>
<dbReference type="InterPro" id="IPR011009">
    <property type="entry name" value="Kinase-like_dom_sf"/>
</dbReference>
<keyword evidence="4" id="KW-0067">ATP-binding</keyword>
<evidence type="ECO:0000313" key="10">
    <source>
        <dbReference type="WBParaSite" id="ACRNAN_scaffold8062.g22839.t1"/>
    </source>
</evidence>
<feature type="region of interest" description="Disordered" evidence="7">
    <location>
        <begin position="352"/>
        <end position="397"/>
    </location>
</feature>
<evidence type="ECO:0000256" key="4">
    <source>
        <dbReference type="ARBA" id="ARBA00022840"/>
    </source>
</evidence>
<keyword evidence="9" id="KW-1185">Reference proteome</keyword>
<reference evidence="10" key="1">
    <citation type="submission" date="2022-11" db="UniProtKB">
        <authorList>
            <consortium name="WormBaseParasite"/>
        </authorList>
    </citation>
    <scope>IDENTIFICATION</scope>
</reference>
<dbReference type="PROSITE" id="PS50011">
    <property type="entry name" value="PROTEIN_KINASE_DOM"/>
    <property type="match status" value="1"/>
</dbReference>
<dbReference type="Pfam" id="PF00069">
    <property type="entry name" value="Pkinase"/>
    <property type="match status" value="1"/>
</dbReference>
<dbReference type="WBParaSite" id="ACRNAN_scaffold8062.g22839.t1">
    <property type="protein sequence ID" value="ACRNAN_scaffold8062.g22839.t1"/>
    <property type="gene ID" value="ACRNAN_scaffold8062.g22839"/>
</dbReference>
<dbReference type="InterPro" id="IPR008271">
    <property type="entry name" value="Ser/Thr_kinase_AS"/>
</dbReference>
<comment type="similarity">
    <text evidence="5">Belongs to the protein kinase superfamily. STE Ser/Thr protein kinase family. MAP kinase kinase subfamily.</text>
</comment>
<keyword evidence="1" id="KW-0808">Transferase</keyword>
<dbReference type="InterPro" id="IPR000719">
    <property type="entry name" value="Prot_kinase_dom"/>
</dbReference>
<feature type="domain" description="Protein kinase" evidence="8">
    <location>
        <begin position="35"/>
        <end position="334"/>
    </location>
</feature>
<evidence type="ECO:0000313" key="9">
    <source>
        <dbReference type="Proteomes" id="UP000887540"/>
    </source>
</evidence>
<accession>A0A914EGB5</accession>
<dbReference type="PANTHER" id="PTHR48013:SF15">
    <property type="entry name" value="DUAL SPECIFICITY MITOGEN-ACTIVATED PROTEIN KINASE KINASE 4"/>
    <property type="match status" value="1"/>
</dbReference>
<evidence type="ECO:0000256" key="2">
    <source>
        <dbReference type="ARBA" id="ARBA00022741"/>
    </source>
</evidence>
<sequence>MPTSNKIDPSEIDKEINLLKFPKDPKTYEYNPTEFEYVDIIESSRHIVKEFCYKPLNIKMAVKTIRIPQNRYQDDEKNDKLVRLKKELTNFRTLSCHPNIVDFYGLCFNDGEALICMELMDMSLYDLYLVVHDREEKFPEEILGYVAAQVLEALGFCKSKNFIHRDVKPKNILLNTKGEVKLCDFGEARILKDSLASTFVGTIAYWPPERFETNKPVKEISTTPQQEQNALTDEDVFRYDVRSDIWSLGITLAETAYGKLPFVNDNGEEISRENNRQENIVTIQHCILSTKTDELVQRCFGDNYSGDFIEFVNMCLEKLDKRPKFDGLMKTKFYQKFRENVKQEDMAAFIKNYEEDDTSESNPETTQKSKHDNNVWSQTEPALTRERPSKSQPWPTI</sequence>
<dbReference type="PANTHER" id="PTHR48013">
    <property type="entry name" value="DUAL SPECIFICITY MITOGEN-ACTIVATED PROTEIN KINASE KINASE 5-RELATED"/>
    <property type="match status" value="1"/>
</dbReference>
<dbReference type="Gene3D" id="1.10.510.10">
    <property type="entry name" value="Transferase(Phosphotransferase) domain 1"/>
    <property type="match status" value="1"/>
</dbReference>
<dbReference type="Gene3D" id="3.30.200.20">
    <property type="entry name" value="Phosphorylase Kinase, domain 1"/>
    <property type="match status" value="1"/>
</dbReference>
<keyword evidence="2" id="KW-0547">Nucleotide-binding</keyword>
<evidence type="ECO:0000256" key="3">
    <source>
        <dbReference type="ARBA" id="ARBA00022777"/>
    </source>
</evidence>
<organism evidence="9 10">
    <name type="scientific">Acrobeloides nanus</name>
    <dbReference type="NCBI Taxonomy" id="290746"/>
    <lineage>
        <taxon>Eukaryota</taxon>
        <taxon>Metazoa</taxon>
        <taxon>Ecdysozoa</taxon>
        <taxon>Nematoda</taxon>
        <taxon>Chromadorea</taxon>
        <taxon>Rhabditida</taxon>
        <taxon>Tylenchina</taxon>
        <taxon>Cephalobomorpha</taxon>
        <taxon>Cephaloboidea</taxon>
        <taxon>Cephalobidae</taxon>
        <taxon>Acrobeloides</taxon>
    </lineage>
</organism>
<evidence type="ECO:0000256" key="5">
    <source>
        <dbReference type="ARBA" id="ARBA00038035"/>
    </source>
</evidence>
<evidence type="ECO:0000256" key="6">
    <source>
        <dbReference type="ARBA" id="ARBA00038999"/>
    </source>
</evidence>
<keyword evidence="3" id="KW-0418">Kinase</keyword>
<dbReference type="PROSITE" id="PS00108">
    <property type="entry name" value="PROTEIN_KINASE_ST"/>
    <property type="match status" value="1"/>
</dbReference>
<dbReference type="SUPFAM" id="SSF56112">
    <property type="entry name" value="Protein kinase-like (PK-like)"/>
    <property type="match status" value="1"/>
</dbReference>
<protein>
    <recommendedName>
        <fullName evidence="6">mitogen-activated protein kinase kinase</fullName>
        <ecNumber evidence="6">2.7.12.2</ecNumber>
    </recommendedName>
</protein>